<dbReference type="HOGENOM" id="CLU_710271_0_0_1"/>
<dbReference type="PANTHER" id="PTHR10704">
    <property type="entry name" value="CARBOHYDRATE SULFOTRANSFERASE"/>
    <property type="match status" value="1"/>
</dbReference>
<gene>
    <name evidence="2" type="ORF">CAPTEDRAFT_209987</name>
</gene>
<dbReference type="Gene3D" id="3.40.50.300">
    <property type="entry name" value="P-loop containing nucleotide triphosphate hydrolases"/>
    <property type="match status" value="1"/>
</dbReference>
<dbReference type="OrthoDB" id="6138663at2759"/>
<dbReference type="GO" id="GO:0006790">
    <property type="term" value="P:sulfur compound metabolic process"/>
    <property type="evidence" value="ECO:0007669"/>
    <property type="project" value="TreeGrafter"/>
</dbReference>
<dbReference type="InterPro" id="IPR027417">
    <property type="entry name" value="P-loop_NTPase"/>
</dbReference>
<dbReference type="GO" id="GO:0001517">
    <property type="term" value="F:N-acetylglucosamine 6-O-sulfotransferase activity"/>
    <property type="evidence" value="ECO:0007669"/>
    <property type="project" value="TreeGrafter"/>
</dbReference>
<accession>R7V7D8</accession>
<dbReference type="EMBL" id="AMQN01004740">
    <property type="status" value="NOT_ANNOTATED_CDS"/>
    <property type="molecule type" value="Genomic_DNA"/>
</dbReference>
<protein>
    <recommendedName>
        <fullName evidence="5">Sulfotransferase domain-containing protein</fullName>
    </recommendedName>
</protein>
<dbReference type="AlphaFoldDB" id="R7V7D8"/>
<evidence type="ECO:0000313" key="4">
    <source>
        <dbReference type="Proteomes" id="UP000014760"/>
    </source>
</evidence>
<organism evidence="2">
    <name type="scientific">Capitella teleta</name>
    <name type="common">Polychaete worm</name>
    <dbReference type="NCBI Taxonomy" id="283909"/>
    <lineage>
        <taxon>Eukaryota</taxon>
        <taxon>Metazoa</taxon>
        <taxon>Spiralia</taxon>
        <taxon>Lophotrochozoa</taxon>
        <taxon>Annelida</taxon>
        <taxon>Polychaeta</taxon>
        <taxon>Sedentaria</taxon>
        <taxon>Scolecida</taxon>
        <taxon>Capitellidae</taxon>
        <taxon>Capitella</taxon>
    </lineage>
</organism>
<proteinExistence type="predicted"/>
<reference evidence="4" key="1">
    <citation type="submission" date="2012-12" db="EMBL/GenBank/DDBJ databases">
        <authorList>
            <person name="Hellsten U."/>
            <person name="Grimwood J."/>
            <person name="Chapman J.A."/>
            <person name="Shapiro H."/>
            <person name="Aerts A."/>
            <person name="Otillar R.P."/>
            <person name="Terry A.Y."/>
            <person name="Boore J.L."/>
            <person name="Simakov O."/>
            <person name="Marletaz F."/>
            <person name="Cho S.-J."/>
            <person name="Edsinger-Gonzales E."/>
            <person name="Havlak P."/>
            <person name="Kuo D.-H."/>
            <person name="Larsson T."/>
            <person name="Lv J."/>
            <person name="Arendt D."/>
            <person name="Savage R."/>
            <person name="Osoegawa K."/>
            <person name="de Jong P."/>
            <person name="Lindberg D.R."/>
            <person name="Seaver E.C."/>
            <person name="Weisblat D.A."/>
            <person name="Putnam N.H."/>
            <person name="Grigoriev I.V."/>
            <person name="Rokhsar D.S."/>
        </authorList>
    </citation>
    <scope>NUCLEOTIDE SEQUENCE</scope>
    <source>
        <strain evidence="4">I ESC-2004</strain>
    </source>
</reference>
<keyword evidence="1" id="KW-1133">Transmembrane helix</keyword>
<dbReference type="InterPro" id="IPR051135">
    <property type="entry name" value="Gal/GlcNAc/GalNAc_ST"/>
</dbReference>
<dbReference type="GO" id="GO:0006044">
    <property type="term" value="P:N-acetylglucosamine metabolic process"/>
    <property type="evidence" value="ECO:0007669"/>
    <property type="project" value="TreeGrafter"/>
</dbReference>
<keyword evidence="1" id="KW-0472">Membrane</keyword>
<dbReference type="Pfam" id="PF13469">
    <property type="entry name" value="Sulfotransfer_3"/>
    <property type="match status" value="1"/>
</dbReference>
<evidence type="ECO:0008006" key="5">
    <source>
        <dbReference type="Google" id="ProtNLM"/>
    </source>
</evidence>
<dbReference type="PANTHER" id="PTHR10704:SF44">
    <property type="entry name" value="LD35051P-RELATED"/>
    <property type="match status" value="1"/>
</dbReference>
<sequence>MLAKKGILNWTLFHRIIIMSRIMSFLGMHKYSSRLTRKRRGRHVVFTLCLLILVVCVIVFRPPPSNQQTERPRRNHVLIVSYFRAGSSAIRRLFEQHDDVLVWEDPVAPLAAGWRHMHHDERMRNQRDRDRALLIEEVSQREDSQVEPLLSAILSCDIGAVYQVEPAVLEWAVGRQLYDAMGLVERMLFVTLGPFGLGAGILSNRCLQFGLSVVRTTHLPMRHLPTLVNANPDLKVIFVPRDPRSIVSSWVEMDIFDESLSHRVTKKFCDGISHDVMNFNRAAAAHPQSLLRMRIEDTQSDPASSLATINEFLNICKTPQSGPRAESKEHTWELRDEQIHLKRSLDHRTLVFGEVDEDWGRVLGSETVKLMTDVCKHALVKLSYESFGL</sequence>
<keyword evidence="4" id="KW-1185">Reference proteome</keyword>
<reference evidence="2 4" key="2">
    <citation type="journal article" date="2013" name="Nature">
        <title>Insights into bilaterian evolution from three spiralian genomes.</title>
        <authorList>
            <person name="Simakov O."/>
            <person name="Marletaz F."/>
            <person name="Cho S.J."/>
            <person name="Edsinger-Gonzales E."/>
            <person name="Havlak P."/>
            <person name="Hellsten U."/>
            <person name="Kuo D.H."/>
            <person name="Larsson T."/>
            <person name="Lv J."/>
            <person name="Arendt D."/>
            <person name="Savage R."/>
            <person name="Osoegawa K."/>
            <person name="de Jong P."/>
            <person name="Grimwood J."/>
            <person name="Chapman J.A."/>
            <person name="Shapiro H."/>
            <person name="Aerts A."/>
            <person name="Otillar R.P."/>
            <person name="Terry A.Y."/>
            <person name="Boore J.L."/>
            <person name="Grigoriev I.V."/>
            <person name="Lindberg D.R."/>
            <person name="Seaver E.C."/>
            <person name="Weisblat D.A."/>
            <person name="Putnam N.H."/>
            <person name="Rokhsar D.S."/>
        </authorList>
    </citation>
    <scope>NUCLEOTIDE SEQUENCE</scope>
    <source>
        <strain evidence="2 4">I ESC-2004</strain>
    </source>
</reference>
<dbReference type="SUPFAM" id="SSF52540">
    <property type="entry name" value="P-loop containing nucleoside triphosphate hydrolases"/>
    <property type="match status" value="1"/>
</dbReference>
<evidence type="ECO:0000313" key="3">
    <source>
        <dbReference type="EnsemblMetazoa" id="CapteP209987"/>
    </source>
</evidence>
<evidence type="ECO:0000256" key="1">
    <source>
        <dbReference type="SAM" id="Phobius"/>
    </source>
</evidence>
<name>R7V7D8_CAPTE</name>
<dbReference type="EMBL" id="KB294299">
    <property type="protein sequence ID" value="ELU14763.1"/>
    <property type="molecule type" value="Genomic_DNA"/>
</dbReference>
<keyword evidence="1" id="KW-0812">Transmembrane</keyword>
<evidence type="ECO:0000313" key="2">
    <source>
        <dbReference type="EMBL" id="ELU14763.1"/>
    </source>
</evidence>
<dbReference type="Proteomes" id="UP000014760">
    <property type="component" value="Unassembled WGS sequence"/>
</dbReference>
<feature type="transmembrane region" description="Helical" evidence="1">
    <location>
        <begin position="43"/>
        <end position="60"/>
    </location>
</feature>
<reference evidence="3" key="3">
    <citation type="submission" date="2015-06" db="UniProtKB">
        <authorList>
            <consortium name="EnsemblMetazoa"/>
        </authorList>
    </citation>
    <scope>IDENTIFICATION</scope>
</reference>
<dbReference type="EnsemblMetazoa" id="CapteT209987">
    <property type="protein sequence ID" value="CapteP209987"/>
    <property type="gene ID" value="CapteG209987"/>
</dbReference>